<protein>
    <recommendedName>
        <fullName evidence="2">SusE outer membrane protein domain-containing protein</fullName>
    </recommendedName>
</protein>
<name>A0A328BUK8_9BACT</name>
<dbReference type="RefSeq" id="WP_111476300.1">
    <property type="nucleotide sequence ID" value="NZ_QHKM01000001.1"/>
</dbReference>
<gene>
    <name evidence="3" type="ORF">DLM85_01510</name>
</gene>
<dbReference type="InterPro" id="IPR025970">
    <property type="entry name" value="SusE"/>
</dbReference>
<dbReference type="CDD" id="cd12956">
    <property type="entry name" value="CBM_SusE-F_like"/>
    <property type="match status" value="1"/>
</dbReference>
<dbReference type="OrthoDB" id="975117at2"/>
<proteinExistence type="predicted"/>
<reference evidence="4" key="1">
    <citation type="submission" date="2018-05" db="EMBL/GenBank/DDBJ databases">
        <authorList>
            <person name="Nie L."/>
        </authorList>
    </citation>
    <scope>NUCLEOTIDE SEQUENCE [LARGE SCALE GENOMIC DNA]</scope>
    <source>
        <strain evidence="4">NL</strain>
    </source>
</reference>
<organism evidence="3 4">
    <name type="scientific">Hymenobacter edaphi</name>
    <dbReference type="NCBI Taxonomy" id="2211146"/>
    <lineage>
        <taxon>Bacteria</taxon>
        <taxon>Pseudomonadati</taxon>
        <taxon>Bacteroidota</taxon>
        <taxon>Cytophagia</taxon>
        <taxon>Cytophagales</taxon>
        <taxon>Hymenobacteraceae</taxon>
        <taxon>Hymenobacter</taxon>
    </lineage>
</organism>
<accession>A0A328BUK8</accession>
<dbReference type="PROSITE" id="PS51257">
    <property type="entry name" value="PROKAR_LIPOPROTEIN"/>
    <property type="match status" value="1"/>
</dbReference>
<evidence type="ECO:0000313" key="4">
    <source>
        <dbReference type="Proteomes" id="UP000248553"/>
    </source>
</evidence>
<evidence type="ECO:0000256" key="1">
    <source>
        <dbReference type="SAM" id="SignalP"/>
    </source>
</evidence>
<sequence length="375" mass="39248">MKNSFFKLVSLGSLLVVFAACEKDEVKVTSDITNTPTLAAASSLPANGVLTSANAARPGIIYSWTPLSFNTSATTIIPVTYSLEVAKSGSNFANSTTVDLGTNTTRDTLTVGEINSALIRAGLTPEVVGQAEVRLRAAYANNMSIVMSTNALSISATPYSRELYTFGALGALSSGSAFVRETTPRKYDGYIYVPAAPNNTFKFSNTSSTSGTVTGVASLAPPTTSSTDVVTVNGVMGAAGSGNDITLPGGRVYRIELDLNTGVNTFKATSVVWGIVGSATTNDGAGWSASKQMTYNVTTKKWEGTFDLPGTGTNNEYKFRANNDWAINFGDSPSSAPDGVLDYSGDNIKLVSPGTGYKVSLDLNDAGNYKYSVSR</sequence>
<dbReference type="Proteomes" id="UP000248553">
    <property type="component" value="Unassembled WGS sequence"/>
</dbReference>
<feature type="domain" description="SusE outer membrane protein" evidence="2">
    <location>
        <begin position="23"/>
        <end position="135"/>
    </location>
</feature>
<feature type="chain" id="PRO_5016254108" description="SusE outer membrane protein domain-containing protein" evidence="1">
    <location>
        <begin position="20"/>
        <end position="375"/>
    </location>
</feature>
<dbReference type="EMBL" id="QHKM01000001">
    <property type="protein sequence ID" value="RAK69564.1"/>
    <property type="molecule type" value="Genomic_DNA"/>
</dbReference>
<keyword evidence="4" id="KW-1185">Reference proteome</keyword>
<evidence type="ECO:0000313" key="3">
    <source>
        <dbReference type="EMBL" id="RAK69564.1"/>
    </source>
</evidence>
<dbReference type="AlphaFoldDB" id="A0A328BUK8"/>
<evidence type="ECO:0000259" key="2">
    <source>
        <dbReference type="Pfam" id="PF14292"/>
    </source>
</evidence>
<dbReference type="Gene3D" id="2.60.40.3620">
    <property type="match status" value="1"/>
</dbReference>
<feature type="signal peptide" evidence="1">
    <location>
        <begin position="1"/>
        <end position="19"/>
    </location>
</feature>
<comment type="caution">
    <text evidence="3">The sequence shown here is derived from an EMBL/GenBank/DDBJ whole genome shotgun (WGS) entry which is preliminary data.</text>
</comment>
<dbReference type="Pfam" id="PF14292">
    <property type="entry name" value="SusE"/>
    <property type="match status" value="1"/>
</dbReference>
<keyword evidence="1" id="KW-0732">Signal</keyword>